<comment type="caution">
    <text evidence="1">The sequence shown here is derived from an EMBL/GenBank/DDBJ whole genome shotgun (WGS) entry which is preliminary data.</text>
</comment>
<organism evidence="1 2">
    <name type="scientific">Pontibacter ramchanderi</name>
    <dbReference type="NCBI Taxonomy" id="1179743"/>
    <lineage>
        <taxon>Bacteria</taxon>
        <taxon>Pseudomonadati</taxon>
        <taxon>Bacteroidota</taxon>
        <taxon>Cytophagia</taxon>
        <taxon>Cytophagales</taxon>
        <taxon>Hymenobacteraceae</taxon>
        <taxon>Pontibacter</taxon>
    </lineage>
</organism>
<dbReference type="AlphaFoldDB" id="A0A2N3U8A6"/>
<dbReference type="EMBL" id="PJMU01000003">
    <property type="protein sequence ID" value="PKV62983.1"/>
    <property type="molecule type" value="Genomic_DNA"/>
</dbReference>
<dbReference type="Proteomes" id="UP000233782">
    <property type="component" value="Unassembled WGS sequence"/>
</dbReference>
<name>A0A2N3U8A6_9BACT</name>
<protein>
    <submittedName>
        <fullName evidence="1">Uncharacterized protein</fullName>
    </submittedName>
</protein>
<sequence length="58" mass="6872">MEYNALEVRCKNFFRKKEFAPLQSIVGVQRESNFPKAGNVILTVEFFERFGYKMWGYG</sequence>
<accession>A0A2N3U8A6</accession>
<evidence type="ECO:0000313" key="1">
    <source>
        <dbReference type="EMBL" id="PKV62983.1"/>
    </source>
</evidence>
<evidence type="ECO:0000313" key="2">
    <source>
        <dbReference type="Proteomes" id="UP000233782"/>
    </source>
</evidence>
<keyword evidence="2" id="KW-1185">Reference proteome</keyword>
<reference evidence="1 2" key="1">
    <citation type="submission" date="2017-12" db="EMBL/GenBank/DDBJ databases">
        <title>Genomic Encyclopedia of Type Strains, Phase III (KMG-III): the genomes of soil and plant-associated and newly described type strains.</title>
        <authorList>
            <person name="Whitman W."/>
        </authorList>
    </citation>
    <scope>NUCLEOTIDE SEQUENCE [LARGE SCALE GENOMIC DNA]</scope>
    <source>
        <strain evidence="1 2">LP43</strain>
    </source>
</reference>
<proteinExistence type="predicted"/>
<gene>
    <name evidence="1" type="ORF">BD749_2816</name>
</gene>